<dbReference type="PANTHER" id="PTHR32494:SF5">
    <property type="entry name" value="ALLANTOATE AMIDOHYDROLASE"/>
    <property type="match status" value="1"/>
</dbReference>
<keyword evidence="2 4" id="KW-0378">Hydrolase</keyword>
<dbReference type="InterPro" id="IPR036264">
    <property type="entry name" value="Bact_exopeptidase_dim_dom"/>
</dbReference>
<comment type="caution">
    <text evidence="4">The sequence shown here is derived from an EMBL/GenBank/DDBJ whole genome shotgun (WGS) entry which is preliminary data.</text>
</comment>
<reference evidence="4 5" key="1">
    <citation type="submission" date="2023-07" db="EMBL/GenBank/DDBJ databases">
        <title>Genomic Encyclopedia of Type Strains, Phase IV (KMG-IV): sequencing the most valuable type-strain genomes for metagenomic binning, comparative biology and taxonomic classification.</title>
        <authorList>
            <person name="Goeker M."/>
        </authorList>
    </citation>
    <scope>NUCLEOTIDE SEQUENCE [LARGE SCALE GENOMIC DNA]</scope>
    <source>
        <strain evidence="4 5">DSM 9768</strain>
    </source>
</reference>
<dbReference type="PIRSF" id="PIRSF001235">
    <property type="entry name" value="Amidase_carbamoylase"/>
    <property type="match status" value="1"/>
</dbReference>
<organism evidence="4 5">
    <name type="scientific">Evansella vedderi</name>
    <dbReference type="NCBI Taxonomy" id="38282"/>
    <lineage>
        <taxon>Bacteria</taxon>
        <taxon>Bacillati</taxon>
        <taxon>Bacillota</taxon>
        <taxon>Bacilli</taxon>
        <taxon>Bacillales</taxon>
        <taxon>Bacillaceae</taxon>
        <taxon>Evansella</taxon>
    </lineage>
</organism>
<dbReference type="SUPFAM" id="SSF53187">
    <property type="entry name" value="Zn-dependent exopeptidases"/>
    <property type="match status" value="1"/>
</dbReference>
<evidence type="ECO:0000256" key="1">
    <source>
        <dbReference type="ARBA" id="ARBA00006153"/>
    </source>
</evidence>
<accession>A0ABT9ZR72</accession>
<keyword evidence="5" id="KW-1185">Reference proteome</keyword>
<dbReference type="InterPro" id="IPR011650">
    <property type="entry name" value="Peptidase_M20_dimer"/>
</dbReference>
<dbReference type="NCBIfam" id="NF006771">
    <property type="entry name" value="PRK09290.1-5"/>
    <property type="match status" value="1"/>
</dbReference>
<comment type="similarity">
    <text evidence="1">Belongs to the peptidase M20 family.</text>
</comment>
<dbReference type="EC" id="3.5.1.87" evidence="4"/>
<sequence>MEKTRLSVNLERLKKYIDASANIGTIPGNGVSRLALSKEDKEMRLIFEDWMKEAGLKVRVDDFGNMIGRREGKENKSPVVLGSHLDTQPNGGRYDGILGVLSALEVVNSLNDSNIETLRPIEIVNFTNEEGARFEPPMLGSGGTSECLDKQYVYNQKDTEGRRFEEELEEIGYKGIPANRIKNIFSFIELHIEQGPILESEGKSIGAVNGIQGMAWLEVKVTGESDHAGTTPINHRRDALVATSKMIVGIEEIGRKTNAKTTVGRLTMRPNVANCIPEEVIFSVDIRHDSNTKKVESIRMITELLNKLAVEQNVSINIEPLWDIDATIFNPYLVDLIKNTAEELEYEVMDIISGAGHDAKYINSIGPTAMIFVPSVNGKSHHESELTHDKDIEKGANTLLNTVYQLSMMENEII</sequence>
<proteinExistence type="inferred from homology"/>
<dbReference type="NCBIfam" id="TIGR01879">
    <property type="entry name" value="hydantase"/>
    <property type="match status" value="1"/>
</dbReference>
<dbReference type="SUPFAM" id="SSF55031">
    <property type="entry name" value="Bacterial exopeptidase dimerisation domain"/>
    <property type="match status" value="1"/>
</dbReference>
<protein>
    <submittedName>
        <fullName evidence="4">N-carbamoyl-L-amino-acid hydrolase</fullName>
        <ecNumber evidence="4">3.5.1.87</ecNumber>
    </submittedName>
</protein>
<name>A0ABT9ZR72_9BACI</name>
<dbReference type="GO" id="GO:0050538">
    <property type="term" value="F:N-carbamoyl-L-amino-acid hydrolase activity"/>
    <property type="evidence" value="ECO:0007669"/>
    <property type="project" value="UniProtKB-EC"/>
</dbReference>
<gene>
    <name evidence="4" type="ORF">J2S74_000325</name>
</gene>
<evidence type="ECO:0000256" key="2">
    <source>
        <dbReference type="ARBA" id="ARBA00022801"/>
    </source>
</evidence>
<dbReference type="PANTHER" id="PTHR32494">
    <property type="entry name" value="ALLANTOATE DEIMINASE-RELATED"/>
    <property type="match status" value="1"/>
</dbReference>
<dbReference type="Pfam" id="PF01546">
    <property type="entry name" value="Peptidase_M20"/>
    <property type="match status" value="1"/>
</dbReference>
<evidence type="ECO:0000259" key="3">
    <source>
        <dbReference type="Pfam" id="PF07687"/>
    </source>
</evidence>
<dbReference type="Proteomes" id="UP001230005">
    <property type="component" value="Unassembled WGS sequence"/>
</dbReference>
<feature type="domain" description="Peptidase M20 dimerisation" evidence="3">
    <location>
        <begin position="210"/>
        <end position="311"/>
    </location>
</feature>
<dbReference type="RefSeq" id="WP_307320962.1">
    <property type="nucleotide sequence ID" value="NZ_JAUSUG010000001.1"/>
</dbReference>
<dbReference type="Gene3D" id="3.30.70.360">
    <property type="match status" value="1"/>
</dbReference>
<evidence type="ECO:0000313" key="4">
    <source>
        <dbReference type="EMBL" id="MDQ0252953.1"/>
    </source>
</evidence>
<evidence type="ECO:0000313" key="5">
    <source>
        <dbReference type="Proteomes" id="UP001230005"/>
    </source>
</evidence>
<dbReference type="CDD" id="cd03884">
    <property type="entry name" value="M20_bAS"/>
    <property type="match status" value="1"/>
</dbReference>
<dbReference type="NCBIfam" id="NF006769">
    <property type="entry name" value="PRK09290.1-3"/>
    <property type="match status" value="1"/>
</dbReference>
<dbReference type="EMBL" id="JAUSUG010000001">
    <property type="protein sequence ID" value="MDQ0252953.1"/>
    <property type="molecule type" value="Genomic_DNA"/>
</dbReference>
<dbReference type="InterPro" id="IPR010158">
    <property type="entry name" value="Amidase_Cbmase"/>
</dbReference>
<dbReference type="Pfam" id="PF07687">
    <property type="entry name" value="M20_dimer"/>
    <property type="match status" value="1"/>
</dbReference>
<dbReference type="InterPro" id="IPR002933">
    <property type="entry name" value="Peptidase_M20"/>
</dbReference>
<dbReference type="Gene3D" id="3.40.630.10">
    <property type="entry name" value="Zn peptidases"/>
    <property type="match status" value="1"/>
</dbReference>